<dbReference type="InterPro" id="IPR000999">
    <property type="entry name" value="RNase_III_dom"/>
</dbReference>
<evidence type="ECO:0000313" key="29">
    <source>
        <dbReference type="EMBL" id="KAH3846058.1"/>
    </source>
</evidence>
<feature type="non-terminal residue" evidence="29">
    <location>
        <position position="1969"/>
    </location>
</feature>
<keyword evidence="8" id="KW-0540">Nuclease</keyword>
<reference evidence="29" key="1">
    <citation type="journal article" date="2019" name="bioRxiv">
        <title>The Genome of the Zebra Mussel, Dreissena polymorpha: A Resource for Invasive Species Research.</title>
        <authorList>
            <person name="McCartney M.A."/>
            <person name="Auch B."/>
            <person name="Kono T."/>
            <person name="Mallez S."/>
            <person name="Zhang Y."/>
            <person name="Obille A."/>
            <person name="Becker A."/>
            <person name="Abrahante J.E."/>
            <person name="Garbe J."/>
            <person name="Badalamenti J.P."/>
            <person name="Herman A."/>
            <person name="Mangelson H."/>
            <person name="Liachko I."/>
            <person name="Sullivan S."/>
            <person name="Sone E.D."/>
            <person name="Koren S."/>
            <person name="Silverstein K.A.T."/>
            <person name="Beckman K.B."/>
            <person name="Gohl D.M."/>
        </authorList>
    </citation>
    <scope>NUCLEOTIDE SEQUENCE</scope>
    <source>
        <strain evidence="29">Duluth1</strain>
        <tissue evidence="29">Whole animal</tissue>
    </source>
</reference>
<dbReference type="Gene3D" id="2.170.260.10">
    <property type="entry name" value="paz domain"/>
    <property type="match status" value="1"/>
</dbReference>
<keyword evidence="22" id="KW-0175">Coiled coil</keyword>
<keyword evidence="14" id="KW-0347">Helicase</keyword>
<dbReference type="Proteomes" id="UP000828390">
    <property type="component" value="Unassembled WGS sequence"/>
</dbReference>
<evidence type="ECO:0000256" key="12">
    <source>
        <dbReference type="ARBA" id="ARBA00022759"/>
    </source>
</evidence>
<keyword evidence="6" id="KW-0963">Cytoplasm</keyword>
<organism evidence="29 30">
    <name type="scientific">Dreissena polymorpha</name>
    <name type="common">Zebra mussel</name>
    <name type="synonym">Mytilus polymorpha</name>
    <dbReference type="NCBI Taxonomy" id="45954"/>
    <lineage>
        <taxon>Eukaryota</taxon>
        <taxon>Metazoa</taxon>
        <taxon>Spiralia</taxon>
        <taxon>Lophotrochozoa</taxon>
        <taxon>Mollusca</taxon>
        <taxon>Bivalvia</taxon>
        <taxon>Autobranchia</taxon>
        <taxon>Heteroconchia</taxon>
        <taxon>Euheterodonta</taxon>
        <taxon>Imparidentia</taxon>
        <taxon>Neoheterodontei</taxon>
        <taxon>Myida</taxon>
        <taxon>Dreissenoidea</taxon>
        <taxon>Dreissenidae</taxon>
        <taxon>Dreissena</taxon>
    </lineage>
</organism>
<evidence type="ECO:0000256" key="8">
    <source>
        <dbReference type="ARBA" id="ARBA00022722"/>
    </source>
</evidence>
<evidence type="ECO:0000256" key="14">
    <source>
        <dbReference type="ARBA" id="ARBA00022806"/>
    </source>
</evidence>
<evidence type="ECO:0000256" key="6">
    <source>
        <dbReference type="ARBA" id="ARBA00022490"/>
    </source>
</evidence>
<gene>
    <name evidence="29" type="ORF">DPMN_088351</name>
</gene>
<dbReference type="GO" id="GO:0005737">
    <property type="term" value="C:cytoplasm"/>
    <property type="evidence" value="ECO:0007669"/>
    <property type="project" value="UniProtKB-SubCell"/>
</dbReference>
<dbReference type="GO" id="GO:0004530">
    <property type="term" value="F:deoxyribonuclease I activity"/>
    <property type="evidence" value="ECO:0007669"/>
    <property type="project" value="TreeGrafter"/>
</dbReference>
<evidence type="ECO:0000256" key="5">
    <source>
        <dbReference type="ARBA" id="ARBA00012177"/>
    </source>
</evidence>
<evidence type="ECO:0000256" key="13">
    <source>
        <dbReference type="ARBA" id="ARBA00022801"/>
    </source>
</evidence>
<proteinExistence type="inferred from homology"/>
<dbReference type="GO" id="GO:0006364">
    <property type="term" value="P:rRNA processing"/>
    <property type="evidence" value="ECO:0007669"/>
    <property type="project" value="InterPro"/>
</dbReference>
<dbReference type="PANTHER" id="PTHR14950:SF37">
    <property type="entry name" value="ENDORIBONUCLEASE DICER"/>
    <property type="match status" value="1"/>
</dbReference>
<dbReference type="SMART" id="SM00535">
    <property type="entry name" value="RIBOc"/>
    <property type="match status" value="2"/>
</dbReference>
<comment type="subcellular location">
    <subcellularLocation>
        <location evidence="4">Cytoplasm</location>
    </subcellularLocation>
</comment>
<keyword evidence="13" id="KW-0378">Hydrolase</keyword>
<keyword evidence="7" id="KW-0597">Phosphoprotein</keyword>
<dbReference type="CDD" id="cd00593">
    <property type="entry name" value="RIBOc"/>
    <property type="match status" value="2"/>
</dbReference>
<protein>
    <recommendedName>
        <fullName evidence="5">ribonuclease III</fullName>
        <ecNumber evidence="5">3.1.26.3</ecNumber>
    </recommendedName>
</protein>
<dbReference type="InterPro" id="IPR005034">
    <property type="entry name" value="Dicer_dimerisation"/>
</dbReference>
<comment type="caution">
    <text evidence="29">The sequence shown here is derived from an EMBL/GenBank/DDBJ whole genome shotgun (WGS) entry which is preliminary data.</text>
</comment>
<evidence type="ECO:0000259" key="24">
    <source>
        <dbReference type="PROSITE" id="PS50137"/>
    </source>
</evidence>
<dbReference type="HAMAP" id="MF_00104">
    <property type="entry name" value="RNase_III"/>
    <property type="match status" value="1"/>
</dbReference>
<dbReference type="InterPro" id="IPR038248">
    <property type="entry name" value="Dicer_dimer_sf"/>
</dbReference>
<dbReference type="GO" id="GO:0046872">
    <property type="term" value="F:metal ion binding"/>
    <property type="evidence" value="ECO:0007669"/>
    <property type="project" value="UniProtKB-KW"/>
</dbReference>
<feature type="domain" description="DRBM" evidence="24">
    <location>
        <begin position="1897"/>
        <end position="1962"/>
    </location>
</feature>
<dbReference type="SUPFAM" id="SSF54768">
    <property type="entry name" value="dsRNA-binding domain-like"/>
    <property type="match status" value="1"/>
</dbReference>
<evidence type="ECO:0000313" key="30">
    <source>
        <dbReference type="Proteomes" id="UP000828390"/>
    </source>
</evidence>
<dbReference type="Pfam" id="PF20932">
    <property type="entry name" value="Dicer_dsRBD"/>
    <property type="match status" value="1"/>
</dbReference>
<dbReference type="PROSITE" id="PS51327">
    <property type="entry name" value="DICER_DSRBF"/>
    <property type="match status" value="1"/>
</dbReference>
<keyword evidence="11" id="KW-0547">Nucleotide-binding</keyword>
<dbReference type="Gene3D" id="3.40.50.300">
    <property type="entry name" value="P-loop containing nucleotide triphosphate hydrolases"/>
    <property type="match status" value="2"/>
</dbReference>
<evidence type="ECO:0000256" key="20">
    <source>
        <dbReference type="ARBA" id="ARBA00035116"/>
    </source>
</evidence>
<evidence type="ECO:0000259" key="26">
    <source>
        <dbReference type="PROSITE" id="PS50821"/>
    </source>
</evidence>
<dbReference type="Pfam" id="PF20931">
    <property type="entry name" value="Dicer_platform"/>
    <property type="match status" value="1"/>
</dbReference>
<keyword evidence="30" id="KW-1185">Reference proteome</keyword>
<feature type="domain" description="Helicase C-terminal" evidence="27">
    <location>
        <begin position="416"/>
        <end position="581"/>
    </location>
</feature>
<dbReference type="InterPro" id="IPR048512">
    <property type="entry name" value="Dicer_platform"/>
</dbReference>
<keyword evidence="18" id="KW-0943">RNA-mediated gene silencing</keyword>
<dbReference type="Gene3D" id="1.10.1520.10">
    <property type="entry name" value="Ribonuclease III domain"/>
    <property type="match status" value="2"/>
</dbReference>
<dbReference type="EMBL" id="JAIWYP010000003">
    <property type="protein sequence ID" value="KAH3846058.1"/>
    <property type="molecule type" value="Genomic_DNA"/>
</dbReference>
<evidence type="ECO:0000256" key="17">
    <source>
        <dbReference type="ARBA" id="ARBA00022884"/>
    </source>
</evidence>
<dbReference type="GO" id="GO:0070578">
    <property type="term" value="C:RISC-loading complex"/>
    <property type="evidence" value="ECO:0007669"/>
    <property type="project" value="TreeGrafter"/>
</dbReference>
<dbReference type="GO" id="GO:0006309">
    <property type="term" value="P:apoptotic DNA fragmentation"/>
    <property type="evidence" value="ECO:0007669"/>
    <property type="project" value="TreeGrafter"/>
</dbReference>
<dbReference type="SUPFAM" id="SSF101690">
    <property type="entry name" value="PAZ domain"/>
    <property type="match status" value="1"/>
</dbReference>
<dbReference type="GO" id="GO:0005634">
    <property type="term" value="C:nucleus"/>
    <property type="evidence" value="ECO:0007669"/>
    <property type="project" value="TreeGrafter"/>
</dbReference>
<dbReference type="SMART" id="SM00490">
    <property type="entry name" value="HELICc"/>
    <property type="match status" value="1"/>
</dbReference>
<keyword evidence="12" id="KW-0255">Endonuclease</keyword>
<name>A0A9D4QX07_DREPO</name>
<evidence type="ECO:0000256" key="16">
    <source>
        <dbReference type="ARBA" id="ARBA00022842"/>
    </source>
</evidence>
<evidence type="ECO:0000259" key="25">
    <source>
        <dbReference type="PROSITE" id="PS50142"/>
    </source>
</evidence>
<dbReference type="InterPro" id="IPR027417">
    <property type="entry name" value="P-loop_NTPase"/>
</dbReference>
<accession>A0A9D4QX07</accession>
<keyword evidence="19" id="KW-0464">Manganese</keyword>
<evidence type="ECO:0000256" key="2">
    <source>
        <dbReference type="ARBA" id="ARBA00001936"/>
    </source>
</evidence>
<dbReference type="FunFam" id="3.30.160.20:FF:000015">
    <property type="entry name" value="endoribonuclease Dicer"/>
    <property type="match status" value="1"/>
</dbReference>
<evidence type="ECO:0000256" key="3">
    <source>
        <dbReference type="ARBA" id="ARBA00001946"/>
    </source>
</evidence>
<dbReference type="InterPro" id="IPR036389">
    <property type="entry name" value="RNase_III_sf"/>
</dbReference>
<feature type="domain" description="RNase III" evidence="25">
    <location>
        <begin position="1392"/>
        <end position="1484"/>
    </location>
</feature>
<dbReference type="PANTHER" id="PTHR14950">
    <property type="entry name" value="DICER-RELATED"/>
    <property type="match status" value="1"/>
</dbReference>
<dbReference type="SMART" id="SM00358">
    <property type="entry name" value="DSRM"/>
    <property type="match status" value="1"/>
</dbReference>
<sequence length="1969" mass="223683">VELLASALARNTVVCMGSSSGRMFIAVMLLKEMASQLRVPVVDGGRRSIFLVDSEEMLDEVRLRLQHPCDFPVTCARSSDMDTIAWKKQLDCSGAIILTGSVFLQLLKRGVATFVDLNLVIFHNCHKVLEASHPYQHIMDLYRDCPVTSQPRLLGLAPNILDGKYQTPKQLADLIASLEKALCSVAETTSLVIPERYGIKPREEVIECADYEDKTGLKGELCELLEGSIDFLDECNIQINEELDKRDPRQIPKAALIECYNILFHLGPWCAQCLANMLVNQLEKIEKQKEFIAMNKKFLKIGATTLRMVSKIFDEHFKKCDYSLEELLKYSTPKVAALLEHLRKYRPKTDFVIISEELDDMDGENDSNSDMSDDSYFSDNDVDDDDDDFKSPSSRHIHVAVKKVNPGQTGNTDTLTFDEDTALCGLIFVDNQYSAYALNKFIEEACSWDEGLCFVKSSHLTGNKSMSKGLKLYKKQEDTLRKFRMQELNLLISTSVLEEGVDVPKCNFVARFEIPRSYRSYSHSKGRARAREAEFLIFIEEEHSDAFESELKTYRDIEKVLAHRQCEVAEEGVEVPSESTQCDSHIKPFFPQTGDSKICASEDNAIMLVNRYCAKLPSDAFTHLTPRCNIHKVKEGDSTLYVAMLRLPINSPIKQEIQGTPMPTVRKAKQAVAVEACEILFQQGELDVNLMPVGKEMLEGEGEAEEEEEVEEEEDFPGEARPGTTKRKQYYCKRTATALQQTLPEAGVPSHLYVVTMVLTGPITEDQNTRGRKIYAPEETTRSFGIITAKPIPLVPMFPVFTRSGEVTVSVDLLTSRLHLCPKELTKLQTFHQFIFSNVLRLEKEPMDYIPSASPVGYLVVPLNREDPTDDLGIDWNFTDRVVNSKPNRSPTQNEEYTFEFKAEDFEDAVVMPAYRNIDQPQYFYVAEIRFDLNPCSPFPSPELYKTFAEYYAAKYGLAISNLDQPLLDVDHTSARLNLLIPRYMNQKGVPLPTTSAETKKARRENLQQKQILVPELCDVHVFLASLWRKAVCLPAILYRLNYLLLAEEIRKLVAKETKIGIEELPSGFRFTKLDFGIDTSPENLRNVKEEKETESVVNTAETIAINEDMLEDTCEKDRICSDEGSSMVNSNDGKISENEFHEKELDTGKPLGEKFIEHISCPSSEKENMQKSRIDKVTVENLSKNVNRLTIKDISDNLCNSECDPCVPKQLKNKNVTQKRPDSKDKYILSNGNCVDEESHRPCMMNGQDSNNSNLFEQTSYCNGVREESTTEPRDNIKDEGFVNHKKDIQQMDGHQDLSTDVQSRLDNKSTENGKHPTIEDCNHSKKSLDTEKDYDVFHNVGAFRTEEEKLQAVANSKEKNKDVFENVGVFMTEEEKQQAVANSNECPEPLISLDQDMDLSTFIGPSPCEILQALTMSNANDFFSLERLETIGDSFLKYAITVYLYCSYPGIHEGKLSYLRSKQVSNYNLYRLGKRKGLAECMISTKFEPYENWLPPGYVINDDKRKGPVPKVFVNPVSTYLSNCVSVSDTYTTNTANDTSSNNSNNIADFVYRDKDKFQSELKEADQILEVKDEEFEKGQILSKDKFQSELEEADQIAKAKDEEFEKDELSAESSQYMLPYCLQLHHCLPDKSIADGVEALIGCYLTSCDKMAALRFMAWMGLKVLPKERLKWNTEHGGSPPDSRVLPCPKSPLVNQNPESKELLSRLLHGYERFEATIGYTFNDRSYLLQAFTHASYHYNIITDCYQRLEFLGDAVLDYVITRHLYEDSDRYSPGVLTDLRSALVNNNIFAALAVKWDFHKYFKAISPSLFSVIEKFVLRQKEKEDEIDEDADDELDEDHDKEHVELEVPKALGDIFESVAGAIYLDSGMSLEAVWRVFYRIMKPQIDKYLKNIPKSPVRELLEQEPETAKFEKPERTMDGKIRVTVNVVGKGVYTGVGRNYRIAKSAAAKKALRCIKTLELQGLI</sequence>
<evidence type="ECO:0000256" key="10">
    <source>
        <dbReference type="ARBA" id="ARBA00022737"/>
    </source>
</evidence>
<dbReference type="Gene3D" id="3.30.160.380">
    <property type="entry name" value="Dicer dimerisation domain"/>
    <property type="match status" value="1"/>
</dbReference>
<evidence type="ECO:0000256" key="7">
    <source>
        <dbReference type="ARBA" id="ARBA00022553"/>
    </source>
</evidence>
<dbReference type="SUPFAM" id="SSF69065">
    <property type="entry name" value="RNase III domain-like"/>
    <property type="match status" value="2"/>
</dbReference>
<feature type="region of interest" description="Disordered" evidence="23">
    <location>
        <begin position="699"/>
        <end position="725"/>
    </location>
</feature>
<evidence type="ECO:0000256" key="21">
    <source>
        <dbReference type="PROSITE-ProRule" id="PRU00657"/>
    </source>
</evidence>
<dbReference type="Pfam" id="PF03368">
    <property type="entry name" value="Dicer_dimer"/>
    <property type="match status" value="1"/>
</dbReference>
<keyword evidence="16" id="KW-0460">Magnesium</keyword>
<keyword evidence="9" id="KW-0479">Metal-binding</keyword>
<feature type="domain" description="RNase III" evidence="25">
    <location>
        <begin position="1714"/>
        <end position="1872"/>
    </location>
</feature>
<feature type="compositionally biased region" description="Acidic residues" evidence="23">
    <location>
        <begin position="699"/>
        <end position="717"/>
    </location>
</feature>
<dbReference type="PROSITE" id="PS00517">
    <property type="entry name" value="RNASE_3_1"/>
    <property type="match status" value="1"/>
</dbReference>
<dbReference type="GO" id="GO:0004525">
    <property type="term" value="F:ribonuclease III activity"/>
    <property type="evidence" value="ECO:0007669"/>
    <property type="project" value="UniProtKB-EC"/>
</dbReference>
<reference evidence="29" key="2">
    <citation type="submission" date="2020-11" db="EMBL/GenBank/DDBJ databases">
        <authorList>
            <person name="McCartney M.A."/>
            <person name="Auch B."/>
            <person name="Kono T."/>
            <person name="Mallez S."/>
            <person name="Becker A."/>
            <person name="Gohl D.M."/>
            <person name="Silverstein K.A.T."/>
            <person name="Koren S."/>
            <person name="Bechman K.B."/>
            <person name="Herman A."/>
            <person name="Abrahante J.E."/>
            <person name="Garbe J."/>
        </authorList>
    </citation>
    <scope>NUCLEOTIDE SEQUENCE</scope>
    <source>
        <strain evidence="29">Duluth1</strain>
        <tissue evidence="29">Whole animal</tissue>
    </source>
</reference>
<dbReference type="GO" id="GO:0051239">
    <property type="term" value="P:regulation of multicellular organismal process"/>
    <property type="evidence" value="ECO:0007669"/>
    <property type="project" value="UniProtKB-ARBA"/>
</dbReference>
<evidence type="ECO:0000256" key="23">
    <source>
        <dbReference type="SAM" id="MobiDB-lite"/>
    </source>
</evidence>
<evidence type="ECO:0000256" key="11">
    <source>
        <dbReference type="ARBA" id="ARBA00022741"/>
    </source>
</evidence>
<dbReference type="PROSITE" id="PS51194">
    <property type="entry name" value="HELICASE_CTER"/>
    <property type="match status" value="1"/>
</dbReference>
<evidence type="ECO:0000256" key="9">
    <source>
        <dbReference type="ARBA" id="ARBA00022723"/>
    </source>
</evidence>
<comment type="cofactor">
    <cofactor evidence="3">
        <name>Mg(2+)</name>
        <dbReference type="ChEBI" id="CHEBI:18420"/>
    </cofactor>
</comment>
<evidence type="ECO:0000256" key="18">
    <source>
        <dbReference type="ARBA" id="ARBA00023158"/>
    </source>
</evidence>
<comment type="catalytic activity">
    <reaction evidence="1">
        <text>Endonucleolytic cleavage to 5'-phosphomonoester.</text>
        <dbReference type="EC" id="3.1.26.3"/>
    </reaction>
</comment>
<evidence type="ECO:0000256" key="22">
    <source>
        <dbReference type="SAM" id="Coils"/>
    </source>
</evidence>
<dbReference type="InterPro" id="IPR036085">
    <property type="entry name" value="PAZ_dom_sf"/>
</dbReference>
<feature type="coiled-coil region" evidence="22">
    <location>
        <begin position="1557"/>
        <end position="1606"/>
    </location>
</feature>
<dbReference type="PROSITE" id="PS50821">
    <property type="entry name" value="PAZ"/>
    <property type="match status" value="1"/>
</dbReference>
<dbReference type="EC" id="3.1.26.3" evidence="5"/>
<dbReference type="CDD" id="cd15903">
    <property type="entry name" value="Dicer_PBD"/>
    <property type="match status" value="1"/>
</dbReference>
<dbReference type="GO" id="GO:0003723">
    <property type="term" value="F:RNA binding"/>
    <property type="evidence" value="ECO:0007669"/>
    <property type="project" value="UniProtKB-UniRule"/>
</dbReference>
<dbReference type="SMR" id="A0A9D4QX07"/>
<dbReference type="InterPro" id="IPR014720">
    <property type="entry name" value="dsRBD_dom"/>
</dbReference>
<dbReference type="PROSITE" id="PS50137">
    <property type="entry name" value="DS_RBD"/>
    <property type="match status" value="1"/>
</dbReference>
<evidence type="ECO:0000256" key="4">
    <source>
        <dbReference type="ARBA" id="ARBA00004496"/>
    </source>
</evidence>
<dbReference type="FunFam" id="1.10.1520.10:FF:000005">
    <property type="entry name" value="Putative endoribonuclease dicer"/>
    <property type="match status" value="1"/>
</dbReference>
<dbReference type="GO" id="GO:0004386">
    <property type="term" value="F:helicase activity"/>
    <property type="evidence" value="ECO:0007669"/>
    <property type="project" value="UniProtKB-KW"/>
</dbReference>
<dbReference type="PROSITE" id="PS50142">
    <property type="entry name" value="RNASE_3_2"/>
    <property type="match status" value="2"/>
</dbReference>
<keyword evidence="17 21" id="KW-0694">RNA-binding</keyword>
<dbReference type="InterPro" id="IPR048513">
    <property type="entry name" value="Dicer_PBD"/>
</dbReference>
<dbReference type="InterPro" id="IPR044441">
    <property type="entry name" value="DICER_DSRM"/>
</dbReference>
<dbReference type="GO" id="GO:0005524">
    <property type="term" value="F:ATP binding"/>
    <property type="evidence" value="ECO:0007669"/>
    <property type="project" value="UniProtKB-KW"/>
</dbReference>
<comment type="similarity">
    <text evidence="20">Belongs to the helicase family. Dicer subfamily.</text>
</comment>
<dbReference type="InterPro" id="IPR003100">
    <property type="entry name" value="PAZ_dom"/>
</dbReference>
<keyword evidence="15" id="KW-0067">ATP-binding</keyword>
<dbReference type="InterPro" id="IPR001650">
    <property type="entry name" value="Helicase_C-like"/>
</dbReference>
<evidence type="ECO:0000256" key="1">
    <source>
        <dbReference type="ARBA" id="ARBA00000109"/>
    </source>
</evidence>
<dbReference type="CDD" id="cd10843">
    <property type="entry name" value="DSRM_DICER"/>
    <property type="match status" value="1"/>
</dbReference>
<dbReference type="Pfam" id="PF00271">
    <property type="entry name" value="Helicase_C"/>
    <property type="match status" value="1"/>
</dbReference>
<keyword evidence="10" id="KW-0677">Repeat</keyword>
<dbReference type="GO" id="GO:0016441">
    <property type="term" value="P:post-transcriptional gene silencing"/>
    <property type="evidence" value="ECO:0007669"/>
    <property type="project" value="UniProtKB-ARBA"/>
</dbReference>
<dbReference type="GO" id="GO:0031054">
    <property type="term" value="P:pre-miRNA processing"/>
    <property type="evidence" value="ECO:0007669"/>
    <property type="project" value="InterPro"/>
</dbReference>
<dbReference type="FunFam" id="2.170.260.10:FF:000002">
    <property type="entry name" value="Putative Endoribonuclease Dicer"/>
    <property type="match status" value="1"/>
</dbReference>
<dbReference type="Pfam" id="PF20930">
    <property type="entry name" value="Dicer_PBD"/>
    <property type="match status" value="1"/>
</dbReference>
<evidence type="ECO:0000256" key="15">
    <source>
        <dbReference type="ARBA" id="ARBA00022840"/>
    </source>
</evidence>
<feature type="domain" description="PAZ" evidence="26">
    <location>
        <begin position="878"/>
        <end position="1022"/>
    </location>
</feature>
<evidence type="ECO:0000256" key="19">
    <source>
        <dbReference type="ARBA" id="ARBA00023211"/>
    </source>
</evidence>
<dbReference type="Pfam" id="PF00636">
    <property type="entry name" value="Ribonuclease_3"/>
    <property type="match status" value="2"/>
</dbReference>
<evidence type="ECO:0000259" key="28">
    <source>
        <dbReference type="PROSITE" id="PS51327"/>
    </source>
</evidence>
<comment type="cofactor">
    <cofactor evidence="2">
        <name>Mn(2+)</name>
        <dbReference type="ChEBI" id="CHEBI:29035"/>
    </cofactor>
</comment>
<dbReference type="Gene3D" id="3.30.160.20">
    <property type="match status" value="1"/>
</dbReference>
<dbReference type="FunFam" id="1.10.1520.10:FF:000023">
    <property type="entry name" value="Endoribonuclease dcr-1"/>
    <property type="match status" value="1"/>
</dbReference>
<dbReference type="GO" id="GO:0030422">
    <property type="term" value="P:siRNA processing"/>
    <property type="evidence" value="ECO:0007669"/>
    <property type="project" value="InterPro"/>
</dbReference>
<dbReference type="SUPFAM" id="SSF52540">
    <property type="entry name" value="P-loop containing nucleoside triphosphate hydrolases"/>
    <property type="match status" value="1"/>
</dbReference>
<dbReference type="SMART" id="SM00949">
    <property type="entry name" value="PAZ"/>
    <property type="match status" value="1"/>
</dbReference>
<feature type="domain" description="Dicer dsRNA-binding fold" evidence="28">
    <location>
        <begin position="605"/>
        <end position="700"/>
    </location>
</feature>
<dbReference type="InterPro" id="IPR011907">
    <property type="entry name" value="RNase_III"/>
</dbReference>
<evidence type="ECO:0000259" key="27">
    <source>
        <dbReference type="PROSITE" id="PS51194"/>
    </source>
</evidence>
<dbReference type="Pfam" id="PF02170">
    <property type="entry name" value="PAZ"/>
    <property type="match status" value="1"/>
</dbReference>